<evidence type="ECO:0000313" key="4">
    <source>
        <dbReference type="Proteomes" id="UP000265120"/>
    </source>
</evidence>
<protein>
    <recommendedName>
        <fullName evidence="5">LisH domain-containing protein</fullName>
    </recommendedName>
</protein>
<dbReference type="AlphaFoldDB" id="A0A3P8VQN1"/>
<reference evidence="3" key="3">
    <citation type="submission" date="2025-09" db="UniProtKB">
        <authorList>
            <consortium name="Ensembl"/>
        </authorList>
    </citation>
    <scope>IDENTIFICATION</scope>
</reference>
<feature type="region of interest" description="Disordered" evidence="2">
    <location>
        <begin position="199"/>
        <end position="236"/>
    </location>
</feature>
<reference evidence="3" key="2">
    <citation type="submission" date="2025-08" db="UniProtKB">
        <authorList>
            <consortium name="Ensembl"/>
        </authorList>
    </citation>
    <scope>IDENTIFICATION</scope>
</reference>
<dbReference type="InterPro" id="IPR050995">
    <property type="entry name" value="WD-F-box_domain-protein"/>
</dbReference>
<dbReference type="GeneTree" id="ENSGT00940000155053"/>
<dbReference type="Proteomes" id="UP000265120">
    <property type="component" value="Chromosome 3"/>
</dbReference>
<evidence type="ECO:0008006" key="5">
    <source>
        <dbReference type="Google" id="ProtNLM"/>
    </source>
</evidence>
<evidence type="ECO:0000313" key="3">
    <source>
        <dbReference type="Ensembl" id="ENSCSEP00000017528.1"/>
    </source>
</evidence>
<evidence type="ECO:0000256" key="2">
    <source>
        <dbReference type="SAM" id="MobiDB-lite"/>
    </source>
</evidence>
<accession>A0A3P8VQN1</accession>
<feature type="compositionally biased region" description="Polar residues" evidence="2">
    <location>
        <begin position="200"/>
        <end position="236"/>
    </location>
</feature>
<feature type="coiled-coil region" evidence="1">
    <location>
        <begin position="95"/>
        <end position="122"/>
    </location>
</feature>
<organism evidence="3 4">
    <name type="scientific">Cynoglossus semilaevis</name>
    <name type="common">Tongue sole</name>
    <dbReference type="NCBI Taxonomy" id="244447"/>
    <lineage>
        <taxon>Eukaryota</taxon>
        <taxon>Metazoa</taxon>
        <taxon>Chordata</taxon>
        <taxon>Craniata</taxon>
        <taxon>Vertebrata</taxon>
        <taxon>Euteleostomi</taxon>
        <taxon>Actinopterygii</taxon>
        <taxon>Neopterygii</taxon>
        <taxon>Teleostei</taxon>
        <taxon>Neoteleostei</taxon>
        <taxon>Acanthomorphata</taxon>
        <taxon>Carangaria</taxon>
        <taxon>Pleuronectiformes</taxon>
        <taxon>Pleuronectoidei</taxon>
        <taxon>Cynoglossidae</taxon>
        <taxon>Cynoglossinae</taxon>
        <taxon>Cynoglossus</taxon>
    </lineage>
</organism>
<reference evidence="3 4" key="1">
    <citation type="journal article" date="2014" name="Nat. Genet.">
        <title>Whole-genome sequence of a flatfish provides insights into ZW sex chromosome evolution and adaptation to a benthic lifestyle.</title>
        <authorList>
            <person name="Chen S."/>
            <person name="Zhang G."/>
            <person name="Shao C."/>
            <person name="Huang Q."/>
            <person name="Liu G."/>
            <person name="Zhang P."/>
            <person name="Song W."/>
            <person name="An N."/>
            <person name="Chalopin D."/>
            <person name="Volff J.N."/>
            <person name="Hong Y."/>
            <person name="Li Q."/>
            <person name="Sha Z."/>
            <person name="Zhou H."/>
            <person name="Xie M."/>
            <person name="Yu Q."/>
            <person name="Liu Y."/>
            <person name="Xiang H."/>
            <person name="Wang N."/>
            <person name="Wu K."/>
            <person name="Yang C."/>
            <person name="Zhou Q."/>
            <person name="Liao X."/>
            <person name="Yang L."/>
            <person name="Hu Q."/>
            <person name="Zhang J."/>
            <person name="Meng L."/>
            <person name="Jin L."/>
            <person name="Tian Y."/>
            <person name="Lian J."/>
            <person name="Yang J."/>
            <person name="Miao G."/>
            <person name="Liu S."/>
            <person name="Liang Z."/>
            <person name="Yan F."/>
            <person name="Li Y."/>
            <person name="Sun B."/>
            <person name="Zhang H."/>
            <person name="Zhang J."/>
            <person name="Zhu Y."/>
            <person name="Du M."/>
            <person name="Zhao Y."/>
            <person name="Schartl M."/>
            <person name="Tang Q."/>
            <person name="Wang J."/>
        </authorList>
    </citation>
    <scope>NUCLEOTIDE SEQUENCE</scope>
</reference>
<dbReference type="Ensembl" id="ENSCSET00000017746.1">
    <property type="protein sequence ID" value="ENSCSEP00000017528.1"/>
    <property type="gene ID" value="ENSCSEG00000011249.1"/>
</dbReference>
<proteinExistence type="predicted"/>
<dbReference type="PANTHER" id="PTHR14604">
    <property type="entry name" value="WD40 REPEAT PF20"/>
    <property type="match status" value="1"/>
</dbReference>
<dbReference type="PANTHER" id="PTHR14604:SF3">
    <property type="entry name" value="SPERM-ASSOCIATED ANTIGEN 16 PROTEIN"/>
    <property type="match status" value="1"/>
</dbReference>
<keyword evidence="1" id="KW-0175">Coiled coil</keyword>
<evidence type="ECO:0000256" key="1">
    <source>
        <dbReference type="SAM" id="Coils"/>
    </source>
</evidence>
<keyword evidence="4" id="KW-1185">Reference proteome</keyword>
<name>A0A3P8VQN1_CYNSE</name>
<dbReference type="InParanoid" id="A0A3P8VQN1"/>
<sequence length="236" mass="27594">MDGLTSSDLHQRKQFYTSSICVCVLSETLTQHHFSNRKPSVSMSKHHTRQPEAVDVFLRTFLFQMGMTQTLDCFQAEWNELEQKGLRDTVQVDLVPDIYSDIQRLEIKLKNARREKKEYRRDTCTAAETLVKAEKTRDFHRMHHQRVIQERDTLFTERRRLRNQCDIYEPAILRMNEKCERLLQQTALLTLKRDNKCFGQGSSSSSAPRKILQQGQTVKQKPKQSQISGSSRETAC</sequence>